<dbReference type="InterPro" id="IPR002640">
    <property type="entry name" value="Arylesterase"/>
</dbReference>
<evidence type="ECO:0000313" key="5">
    <source>
        <dbReference type="EMBL" id="TQF15709.1"/>
    </source>
</evidence>
<accession>A0A540X370</accession>
<evidence type="ECO:0000313" key="6">
    <source>
        <dbReference type="Proteomes" id="UP000315369"/>
    </source>
</evidence>
<proteinExistence type="inferred from homology"/>
<dbReference type="PANTHER" id="PTHR11799">
    <property type="entry name" value="PARAOXONASE"/>
    <property type="match status" value="1"/>
</dbReference>
<dbReference type="PANTHER" id="PTHR11799:SF12">
    <property type="entry name" value="PARAOXONASE-RELATED"/>
    <property type="match status" value="1"/>
</dbReference>
<reference evidence="5 6" key="1">
    <citation type="submission" date="2019-06" db="EMBL/GenBank/DDBJ databases">
        <authorList>
            <person name="Livingstone P."/>
            <person name="Whitworth D."/>
        </authorList>
    </citation>
    <scope>NUCLEOTIDE SEQUENCE [LARGE SCALE GENOMIC DNA]</scope>
    <source>
        <strain evidence="5 6">AM401</strain>
    </source>
</reference>
<dbReference type="InterPro" id="IPR051288">
    <property type="entry name" value="Serum_paraoxonase/arylesterase"/>
</dbReference>
<dbReference type="Pfam" id="PF01731">
    <property type="entry name" value="Arylesterase"/>
    <property type="match status" value="1"/>
</dbReference>
<protein>
    <submittedName>
        <fullName evidence="5">Uncharacterized protein</fullName>
    </submittedName>
</protein>
<keyword evidence="2" id="KW-0378">Hydrolase</keyword>
<organism evidence="5 6">
    <name type="scientific">Myxococcus llanfairpwllgwyngyllgogerychwyrndrobwllllantysiliogogogochensis</name>
    <dbReference type="NCBI Taxonomy" id="2590453"/>
    <lineage>
        <taxon>Bacteria</taxon>
        <taxon>Pseudomonadati</taxon>
        <taxon>Myxococcota</taxon>
        <taxon>Myxococcia</taxon>
        <taxon>Myxococcales</taxon>
        <taxon>Cystobacterineae</taxon>
        <taxon>Myxococcaceae</taxon>
        <taxon>Myxococcus</taxon>
    </lineage>
</organism>
<keyword evidence="6" id="KW-1185">Reference proteome</keyword>
<dbReference type="SUPFAM" id="SSF63829">
    <property type="entry name" value="Calcium-dependent phosphotriesterase"/>
    <property type="match status" value="1"/>
</dbReference>
<dbReference type="AlphaFoldDB" id="A0A540X370"/>
<dbReference type="RefSeq" id="WP_141642592.1">
    <property type="nucleotide sequence ID" value="NZ_VIFM01000037.1"/>
</dbReference>
<sequence>MKKLLIIAGVLFVAVGGLVLKTFSDAGQFKSLSPHAPGKCKPVSGMPGAEDITFHPSLGYAYVSSDDRRATMAGSPVTGGIYRYELSGTAPPVLLTGGFSPDFHPHGISLHVDPSGAQTLFVVNHTQAEGNRIERFEVGEDGLLVHRATFRDALLVSPNDVVAMDAQRFYVTNDHGNPPGMKQRVEDYLQLAQGNVLYFDGQRFQEVIQGTKYANGINRSLDGSTVYVAQSVGRSLSSYARDPKTGALTLLKTLDLDSGPDNIELDAEGNLWIASHPKLLDFASHAGDPTGKTRSPAQVLRLTGKGADLKASEVFLDNGTQTSGTATAAVFGKRMLLGPVFEKDFLDCELP</sequence>
<comment type="caution">
    <text evidence="5">The sequence shown here is derived from an EMBL/GenBank/DDBJ whole genome shotgun (WGS) entry which is preliminary data.</text>
</comment>
<evidence type="ECO:0000256" key="1">
    <source>
        <dbReference type="ARBA" id="ARBA00008595"/>
    </source>
</evidence>
<dbReference type="Gene3D" id="2.120.10.30">
    <property type="entry name" value="TolB, C-terminal domain"/>
    <property type="match status" value="1"/>
</dbReference>
<dbReference type="EMBL" id="VIFM01000037">
    <property type="protein sequence ID" value="TQF15709.1"/>
    <property type="molecule type" value="Genomic_DNA"/>
</dbReference>
<dbReference type="GO" id="GO:0004064">
    <property type="term" value="F:arylesterase activity"/>
    <property type="evidence" value="ECO:0007669"/>
    <property type="project" value="InterPro"/>
</dbReference>
<evidence type="ECO:0000256" key="2">
    <source>
        <dbReference type="ARBA" id="ARBA00022801"/>
    </source>
</evidence>
<evidence type="ECO:0000256" key="3">
    <source>
        <dbReference type="ARBA" id="ARBA00023157"/>
    </source>
</evidence>
<dbReference type="OrthoDB" id="1158171at2"/>
<dbReference type="Proteomes" id="UP000315369">
    <property type="component" value="Unassembled WGS sequence"/>
</dbReference>
<dbReference type="InterPro" id="IPR011042">
    <property type="entry name" value="6-blade_b-propeller_TolB-like"/>
</dbReference>
<comment type="similarity">
    <text evidence="1">Belongs to the paraoxonase family.</text>
</comment>
<keyword evidence="3" id="KW-1015">Disulfide bond</keyword>
<gene>
    <name evidence="5" type="ORF">FJV41_11995</name>
</gene>
<keyword evidence="4" id="KW-0325">Glycoprotein</keyword>
<evidence type="ECO:0000256" key="4">
    <source>
        <dbReference type="ARBA" id="ARBA00023180"/>
    </source>
</evidence>
<name>A0A540X370_9BACT</name>